<dbReference type="InterPro" id="IPR006626">
    <property type="entry name" value="PbH1"/>
</dbReference>
<evidence type="ECO:0000313" key="2">
    <source>
        <dbReference type="EMBL" id="KKK54713.1"/>
    </source>
</evidence>
<dbReference type="InterPro" id="IPR012334">
    <property type="entry name" value="Pectin_lyas_fold"/>
</dbReference>
<evidence type="ECO:0000259" key="1">
    <source>
        <dbReference type="SMART" id="SM00470"/>
    </source>
</evidence>
<dbReference type="InterPro" id="IPR036086">
    <property type="entry name" value="ParB/Sulfiredoxin_sf"/>
</dbReference>
<name>A0A0F8WDV3_9ZZZZ</name>
<dbReference type="InterPro" id="IPR022441">
    <property type="entry name" value="Para_beta_helix_rpt-2"/>
</dbReference>
<protein>
    <recommendedName>
        <fullName evidence="1">ParB-like N-terminal domain-containing protein</fullName>
    </recommendedName>
</protein>
<dbReference type="GO" id="GO:0005694">
    <property type="term" value="C:chromosome"/>
    <property type="evidence" value="ECO:0007669"/>
    <property type="project" value="TreeGrafter"/>
</dbReference>
<gene>
    <name evidence="2" type="ORF">LCGC14_3081940</name>
</gene>
<feature type="domain" description="ParB-like N-terminal" evidence="1">
    <location>
        <begin position="1"/>
        <end position="91"/>
    </location>
</feature>
<dbReference type="GO" id="GO:0007059">
    <property type="term" value="P:chromosome segregation"/>
    <property type="evidence" value="ECO:0007669"/>
    <property type="project" value="TreeGrafter"/>
</dbReference>
<dbReference type="SMART" id="SM00710">
    <property type="entry name" value="PbH1"/>
    <property type="match status" value="4"/>
</dbReference>
<dbReference type="SUPFAM" id="SSF51126">
    <property type="entry name" value="Pectin lyase-like"/>
    <property type="match status" value="1"/>
</dbReference>
<dbReference type="NCBIfam" id="TIGR03804">
    <property type="entry name" value="para_beta_helix"/>
    <property type="match status" value="2"/>
</dbReference>
<sequence length="257" mass="30277">MLIEFGKLVPNDYNPRKLFRSALLEELKKSIKNYGLIEPLVVRPINKNKYEVICGMRRYYALQDLGVEEIECSVKEIDDKDAIDLAFMENLQRENLTPIEEAKMFLTRLKMFPEYQKLSDSSSNFRYNSELIKKLSKLYSISEGTIRNRLSLLILPEELQNNVENNEITYNQHGIRLYYGSRFTIILNNTIEHNSMHGIYVYQDCEYTDILNNRISFNGQDGIQMLLRSHGFIQYNILDSNTNYGMYIRNAYFRSSH</sequence>
<feature type="non-terminal residue" evidence="2">
    <location>
        <position position="257"/>
    </location>
</feature>
<dbReference type="SUPFAM" id="SSF110849">
    <property type="entry name" value="ParB/Sulfiredoxin"/>
    <property type="match status" value="1"/>
</dbReference>
<proteinExistence type="predicted"/>
<dbReference type="InterPro" id="IPR003115">
    <property type="entry name" value="ParB_N"/>
</dbReference>
<dbReference type="InterPro" id="IPR039448">
    <property type="entry name" value="Beta_helix"/>
</dbReference>
<comment type="caution">
    <text evidence="2">The sequence shown here is derived from an EMBL/GenBank/DDBJ whole genome shotgun (WGS) entry which is preliminary data.</text>
</comment>
<accession>A0A0F8WDV3</accession>
<dbReference type="PANTHER" id="PTHR33375:SF1">
    <property type="entry name" value="CHROMOSOME-PARTITIONING PROTEIN PARB-RELATED"/>
    <property type="match status" value="1"/>
</dbReference>
<reference evidence="2" key="1">
    <citation type="journal article" date="2015" name="Nature">
        <title>Complex archaea that bridge the gap between prokaryotes and eukaryotes.</title>
        <authorList>
            <person name="Spang A."/>
            <person name="Saw J.H."/>
            <person name="Jorgensen S.L."/>
            <person name="Zaremba-Niedzwiedzka K."/>
            <person name="Martijn J."/>
            <person name="Lind A.E."/>
            <person name="van Eijk R."/>
            <person name="Schleper C."/>
            <person name="Guy L."/>
            <person name="Ettema T.J."/>
        </authorList>
    </citation>
    <scope>NUCLEOTIDE SEQUENCE</scope>
</reference>
<dbReference type="Gene3D" id="2.160.20.10">
    <property type="entry name" value="Single-stranded right-handed beta-helix, Pectin lyase-like"/>
    <property type="match status" value="1"/>
</dbReference>
<dbReference type="GO" id="GO:0003677">
    <property type="term" value="F:DNA binding"/>
    <property type="evidence" value="ECO:0007669"/>
    <property type="project" value="InterPro"/>
</dbReference>
<dbReference type="Pfam" id="PF02195">
    <property type="entry name" value="ParB_N"/>
    <property type="match status" value="1"/>
</dbReference>
<dbReference type="NCBIfam" id="TIGR00180">
    <property type="entry name" value="parB_part"/>
    <property type="match status" value="1"/>
</dbReference>
<dbReference type="Pfam" id="PF13229">
    <property type="entry name" value="Beta_helix"/>
    <property type="match status" value="1"/>
</dbReference>
<dbReference type="SMART" id="SM00470">
    <property type="entry name" value="ParB"/>
    <property type="match status" value="1"/>
</dbReference>
<dbReference type="InterPro" id="IPR050336">
    <property type="entry name" value="Chromosome_partition/occlusion"/>
</dbReference>
<dbReference type="Gene3D" id="3.90.1530.10">
    <property type="entry name" value="Conserved hypothetical protein from pyrococcus furiosus pfu- 392566-001, ParB domain"/>
    <property type="match status" value="1"/>
</dbReference>
<organism evidence="2">
    <name type="scientific">marine sediment metagenome</name>
    <dbReference type="NCBI Taxonomy" id="412755"/>
    <lineage>
        <taxon>unclassified sequences</taxon>
        <taxon>metagenomes</taxon>
        <taxon>ecological metagenomes</taxon>
    </lineage>
</organism>
<dbReference type="PANTHER" id="PTHR33375">
    <property type="entry name" value="CHROMOSOME-PARTITIONING PROTEIN PARB-RELATED"/>
    <property type="match status" value="1"/>
</dbReference>
<dbReference type="InterPro" id="IPR004437">
    <property type="entry name" value="ParB/RepB/Spo0J"/>
</dbReference>
<dbReference type="EMBL" id="LAZR01065854">
    <property type="protein sequence ID" value="KKK54713.1"/>
    <property type="molecule type" value="Genomic_DNA"/>
</dbReference>
<dbReference type="AlphaFoldDB" id="A0A0F8WDV3"/>
<dbReference type="InterPro" id="IPR011050">
    <property type="entry name" value="Pectin_lyase_fold/virulence"/>
</dbReference>